<keyword evidence="2" id="KW-0238">DNA-binding</keyword>
<dbReference type="InterPro" id="IPR005143">
    <property type="entry name" value="TF_LuxR_autoind-bd_dom"/>
</dbReference>
<dbReference type="InterPro" id="IPR000792">
    <property type="entry name" value="Tscrpt_reg_LuxR_C"/>
</dbReference>
<accession>A0A2T7FW31</accession>
<dbReference type="RefSeq" id="WP_108641148.1">
    <property type="nucleotide sequence ID" value="NZ_QCYG01000006.1"/>
</dbReference>
<dbReference type="Gene3D" id="1.10.10.10">
    <property type="entry name" value="Winged helix-like DNA-binding domain superfamily/Winged helix DNA-binding domain"/>
    <property type="match status" value="1"/>
</dbReference>
<evidence type="ECO:0000259" key="4">
    <source>
        <dbReference type="PROSITE" id="PS50043"/>
    </source>
</evidence>
<feature type="domain" description="HTH luxR-type" evidence="4">
    <location>
        <begin position="180"/>
        <end position="244"/>
    </location>
</feature>
<dbReference type="OrthoDB" id="3679796at2"/>
<evidence type="ECO:0000313" key="5">
    <source>
        <dbReference type="EMBL" id="PVA06367.1"/>
    </source>
</evidence>
<proteinExistence type="predicted"/>
<name>A0A2T7FW31_9RHOB</name>
<organism evidence="5 6">
    <name type="scientific">Thalassorhabdomicrobium marinisediminis</name>
    <dbReference type="NCBI Taxonomy" id="2170577"/>
    <lineage>
        <taxon>Bacteria</taxon>
        <taxon>Pseudomonadati</taxon>
        <taxon>Pseudomonadota</taxon>
        <taxon>Alphaproteobacteria</taxon>
        <taxon>Rhodobacterales</taxon>
        <taxon>Paracoccaceae</taxon>
        <taxon>Thalassorhabdomicrobium</taxon>
    </lineage>
</organism>
<keyword evidence="1" id="KW-0805">Transcription regulation</keyword>
<protein>
    <submittedName>
        <fullName evidence="5">LuxR family transcriptional regulator</fullName>
    </submittedName>
</protein>
<dbReference type="Pfam" id="PF00196">
    <property type="entry name" value="GerE"/>
    <property type="match status" value="1"/>
</dbReference>
<dbReference type="GO" id="GO:0003677">
    <property type="term" value="F:DNA binding"/>
    <property type="evidence" value="ECO:0007669"/>
    <property type="project" value="UniProtKB-KW"/>
</dbReference>
<dbReference type="PANTHER" id="PTHR44688:SF16">
    <property type="entry name" value="DNA-BINDING TRANSCRIPTIONAL ACTIVATOR DEVR_DOSR"/>
    <property type="match status" value="1"/>
</dbReference>
<evidence type="ECO:0000256" key="3">
    <source>
        <dbReference type="ARBA" id="ARBA00023163"/>
    </source>
</evidence>
<dbReference type="SUPFAM" id="SSF75516">
    <property type="entry name" value="Pheromone-binding domain of LuxR-like quorum-sensing transcription factors"/>
    <property type="match status" value="1"/>
</dbReference>
<dbReference type="CDD" id="cd06170">
    <property type="entry name" value="LuxR_C_like"/>
    <property type="match status" value="1"/>
</dbReference>
<dbReference type="SMART" id="SM00421">
    <property type="entry name" value="HTH_LUXR"/>
    <property type="match status" value="1"/>
</dbReference>
<dbReference type="Pfam" id="PF03472">
    <property type="entry name" value="Autoind_bind"/>
    <property type="match status" value="1"/>
</dbReference>
<dbReference type="PANTHER" id="PTHR44688">
    <property type="entry name" value="DNA-BINDING TRANSCRIPTIONAL ACTIVATOR DEVR_DOSR"/>
    <property type="match status" value="1"/>
</dbReference>
<dbReference type="InterPro" id="IPR036388">
    <property type="entry name" value="WH-like_DNA-bd_sf"/>
</dbReference>
<reference evidence="5 6" key="1">
    <citation type="submission" date="2018-04" db="EMBL/GenBank/DDBJ databases">
        <title>Pelagivirga bohaiensis gen. nov., sp. nov., a bacterium isolated from the Bohai Sea.</title>
        <authorList>
            <person name="Ji X."/>
        </authorList>
    </citation>
    <scope>NUCLEOTIDE SEQUENCE [LARGE SCALE GENOMIC DNA]</scope>
    <source>
        <strain evidence="5 6">BH-SD16</strain>
    </source>
</reference>
<keyword evidence="6" id="KW-1185">Reference proteome</keyword>
<evidence type="ECO:0000256" key="1">
    <source>
        <dbReference type="ARBA" id="ARBA00023015"/>
    </source>
</evidence>
<dbReference type="AlphaFoldDB" id="A0A2T7FW31"/>
<dbReference type="GO" id="GO:0006355">
    <property type="term" value="P:regulation of DNA-templated transcription"/>
    <property type="evidence" value="ECO:0007669"/>
    <property type="project" value="InterPro"/>
</dbReference>
<dbReference type="InterPro" id="IPR016032">
    <property type="entry name" value="Sig_transdc_resp-reg_C-effctor"/>
</dbReference>
<sequence length="244" mass="27495">MLTSDAGRLERHTTIRDLWSEALDILSAHHIEFVIYISVAADRTEPLVLTNMPELYHDAAPVTDPFLEHCCNSYEITHTGPGYLSAHPYLSEADRSFVERAGEVGFQSGLGIPMRLQGSTRFGGFNLGTRLDRPAFEARIVPKQEEFRVFCLLLHRKIEELMADTPPRETEFRDLLITPPDAQLAGLSPREREVIYLIARGLTRKECARHCGISPHTVAEYTKSAYRKLGVTNRKDAAAKLSYL</sequence>
<comment type="caution">
    <text evidence="5">The sequence shown here is derived from an EMBL/GenBank/DDBJ whole genome shotgun (WGS) entry which is preliminary data.</text>
</comment>
<dbReference type="PROSITE" id="PS50043">
    <property type="entry name" value="HTH_LUXR_2"/>
    <property type="match status" value="1"/>
</dbReference>
<evidence type="ECO:0000256" key="2">
    <source>
        <dbReference type="ARBA" id="ARBA00023125"/>
    </source>
</evidence>
<evidence type="ECO:0000313" key="6">
    <source>
        <dbReference type="Proteomes" id="UP000244817"/>
    </source>
</evidence>
<dbReference type="PRINTS" id="PR00038">
    <property type="entry name" value="HTHLUXR"/>
</dbReference>
<dbReference type="InterPro" id="IPR036693">
    <property type="entry name" value="TF_LuxR_autoind-bd_dom_sf"/>
</dbReference>
<dbReference type="SUPFAM" id="SSF46894">
    <property type="entry name" value="C-terminal effector domain of the bipartite response regulators"/>
    <property type="match status" value="1"/>
</dbReference>
<gene>
    <name evidence="5" type="ORF">DC363_10710</name>
</gene>
<dbReference type="Proteomes" id="UP000244817">
    <property type="component" value="Unassembled WGS sequence"/>
</dbReference>
<dbReference type="Gene3D" id="3.30.450.80">
    <property type="entry name" value="Transcription factor LuxR-like, autoinducer-binding domain"/>
    <property type="match status" value="1"/>
</dbReference>
<keyword evidence="3" id="KW-0804">Transcription</keyword>
<dbReference type="EMBL" id="QCYG01000006">
    <property type="protein sequence ID" value="PVA06367.1"/>
    <property type="molecule type" value="Genomic_DNA"/>
</dbReference>